<dbReference type="EMBL" id="FNSA01000003">
    <property type="protein sequence ID" value="SEC69904.1"/>
    <property type="molecule type" value="Genomic_DNA"/>
</dbReference>
<dbReference type="InterPro" id="IPR055884">
    <property type="entry name" value="DUF7461"/>
</dbReference>
<dbReference type="Proteomes" id="UP000182241">
    <property type="component" value="Unassembled WGS sequence"/>
</dbReference>
<dbReference type="AlphaFoldDB" id="A0A1H4UP53"/>
<evidence type="ECO:0000313" key="2">
    <source>
        <dbReference type="Proteomes" id="UP000182241"/>
    </source>
</evidence>
<organism evidence="1 2">
    <name type="scientific">Tsukamurella tyrosinosolvens</name>
    <dbReference type="NCBI Taxonomy" id="57704"/>
    <lineage>
        <taxon>Bacteria</taxon>
        <taxon>Bacillati</taxon>
        <taxon>Actinomycetota</taxon>
        <taxon>Actinomycetes</taxon>
        <taxon>Mycobacteriales</taxon>
        <taxon>Tsukamurellaceae</taxon>
        <taxon>Tsukamurella</taxon>
    </lineage>
</organism>
<dbReference type="RefSeq" id="WP_175546296.1">
    <property type="nucleotide sequence ID" value="NZ_FNSA01000003.1"/>
</dbReference>
<gene>
    <name evidence="1" type="ORF">SAMN04489793_2952</name>
</gene>
<dbReference type="Pfam" id="PF24260">
    <property type="entry name" value="DUF7461"/>
    <property type="match status" value="1"/>
</dbReference>
<evidence type="ECO:0000313" key="1">
    <source>
        <dbReference type="EMBL" id="SEC69904.1"/>
    </source>
</evidence>
<reference evidence="2" key="1">
    <citation type="submission" date="2016-10" db="EMBL/GenBank/DDBJ databases">
        <authorList>
            <person name="Varghese N."/>
            <person name="Submissions S."/>
        </authorList>
    </citation>
    <scope>NUCLEOTIDE SEQUENCE [LARGE SCALE GENOMIC DNA]</scope>
    <source>
        <strain evidence="2">DSM 44234</strain>
    </source>
</reference>
<keyword evidence="2" id="KW-1185">Reference proteome</keyword>
<dbReference type="STRING" id="57704.SAMN04489793_2952"/>
<sequence>MPATVSIEELQRRYDHACTVALMAVGQPDRAEQVAYRDQLYRNLQAAREAAGAESTDE</sequence>
<protein>
    <submittedName>
        <fullName evidence="1">Uncharacterized protein</fullName>
    </submittedName>
</protein>
<proteinExistence type="predicted"/>
<name>A0A1H4UP53_TSUTY</name>
<accession>A0A1H4UP53</accession>